<feature type="domain" description="Solute-binding protein family 5" evidence="6">
    <location>
        <begin position="71"/>
        <end position="471"/>
    </location>
</feature>
<comment type="subcellular location">
    <subcellularLocation>
        <location evidence="1">Periplasm</location>
    </subcellularLocation>
</comment>
<feature type="signal peptide" evidence="5">
    <location>
        <begin position="1"/>
        <end position="23"/>
    </location>
</feature>
<dbReference type="GO" id="GO:0030288">
    <property type="term" value="C:outer membrane-bounded periplasmic space"/>
    <property type="evidence" value="ECO:0007669"/>
    <property type="project" value="UniProtKB-ARBA"/>
</dbReference>
<dbReference type="GO" id="GO:1904680">
    <property type="term" value="F:peptide transmembrane transporter activity"/>
    <property type="evidence" value="ECO:0007669"/>
    <property type="project" value="TreeGrafter"/>
</dbReference>
<dbReference type="FunFam" id="3.10.105.10:FF:000006">
    <property type="entry name" value="Peptide ABC transporter substrate-binding protein"/>
    <property type="match status" value="1"/>
</dbReference>
<dbReference type="PANTHER" id="PTHR30290:SF65">
    <property type="entry name" value="MONOACYL PHOSPHATIDYLINOSITOL TETRAMANNOSIDE-BINDING PROTEIN LPQW-RELATED"/>
    <property type="match status" value="1"/>
</dbReference>
<dbReference type="GO" id="GO:0015833">
    <property type="term" value="P:peptide transport"/>
    <property type="evidence" value="ECO:0007669"/>
    <property type="project" value="TreeGrafter"/>
</dbReference>
<feature type="chain" id="PRO_5015749964" evidence="5">
    <location>
        <begin position="24"/>
        <end position="567"/>
    </location>
</feature>
<dbReference type="Pfam" id="PF00496">
    <property type="entry name" value="SBP_bac_5"/>
    <property type="match status" value="1"/>
</dbReference>
<keyword evidence="4 5" id="KW-0732">Signal</keyword>
<dbReference type="InterPro" id="IPR000914">
    <property type="entry name" value="SBP_5_dom"/>
</dbReference>
<dbReference type="SUPFAM" id="SSF53850">
    <property type="entry name" value="Periplasmic binding protein-like II"/>
    <property type="match status" value="1"/>
</dbReference>
<evidence type="ECO:0000259" key="6">
    <source>
        <dbReference type="Pfam" id="PF00496"/>
    </source>
</evidence>
<evidence type="ECO:0000256" key="5">
    <source>
        <dbReference type="SAM" id="SignalP"/>
    </source>
</evidence>
<keyword evidence="3" id="KW-0813">Transport</keyword>
<dbReference type="AlphaFoldDB" id="A0A2T6B118"/>
<dbReference type="EMBL" id="QBKN01000006">
    <property type="protein sequence ID" value="PTX49774.1"/>
    <property type="molecule type" value="Genomic_DNA"/>
</dbReference>
<evidence type="ECO:0000256" key="4">
    <source>
        <dbReference type="ARBA" id="ARBA00022729"/>
    </source>
</evidence>
<evidence type="ECO:0000256" key="2">
    <source>
        <dbReference type="ARBA" id="ARBA00005695"/>
    </source>
</evidence>
<dbReference type="PIRSF" id="PIRSF002741">
    <property type="entry name" value="MppA"/>
    <property type="match status" value="1"/>
</dbReference>
<accession>A0A2T6B118</accession>
<dbReference type="RefSeq" id="WP_107975386.1">
    <property type="nucleotide sequence ID" value="NZ_BMEZ01000006.1"/>
</dbReference>
<comment type="similarity">
    <text evidence="2">Belongs to the bacterial solute-binding protein 5 family.</text>
</comment>
<name>A0A2T6B118_9RHOB</name>
<dbReference type="GO" id="GO:0043190">
    <property type="term" value="C:ATP-binding cassette (ABC) transporter complex"/>
    <property type="evidence" value="ECO:0007669"/>
    <property type="project" value="InterPro"/>
</dbReference>
<reference evidence="7 8" key="1">
    <citation type="submission" date="2018-04" db="EMBL/GenBank/DDBJ databases">
        <title>Genomic Encyclopedia of Archaeal and Bacterial Type Strains, Phase II (KMG-II): from individual species to whole genera.</title>
        <authorList>
            <person name="Goeker M."/>
        </authorList>
    </citation>
    <scope>NUCLEOTIDE SEQUENCE [LARGE SCALE GENOMIC DNA]</scope>
    <source>
        <strain evidence="7 8">DSM 29329</strain>
    </source>
</reference>
<dbReference type="InterPro" id="IPR039424">
    <property type="entry name" value="SBP_5"/>
</dbReference>
<dbReference type="PANTHER" id="PTHR30290">
    <property type="entry name" value="PERIPLASMIC BINDING COMPONENT OF ABC TRANSPORTER"/>
    <property type="match status" value="1"/>
</dbReference>
<dbReference type="Gene3D" id="3.40.190.10">
    <property type="entry name" value="Periplasmic binding protein-like II"/>
    <property type="match status" value="1"/>
</dbReference>
<dbReference type="Proteomes" id="UP000244069">
    <property type="component" value="Unassembled WGS sequence"/>
</dbReference>
<gene>
    <name evidence="7" type="ORF">C8N44_106152</name>
</gene>
<comment type="caution">
    <text evidence="7">The sequence shown here is derived from an EMBL/GenBank/DDBJ whole genome shotgun (WGS) entry which is preliminary data.</text>
</comment>
<organism evidence="7 8">
    <name type="scientific">Allosediminivita pacifica</name>
    <dbReference type="NCBI Taxonomy" id="1267769"/>
    <lineage>
        <taxon>Bacteria</taxon>
        <taxon>Pseudomonadati</taxon>
        <taxon>Pseudomonadota</taxon>
        <taxon>Alphaproteobacteria</taxon>
        <taxon>Rhodobacterales</taxon>
        <taxon>Paracoccaceae</taxon>
        <taxon>Allosediminivita</taxon>
    </lineage>
</organism>
<evidence type="ECO:0000256" key="1">
    <source>
        <dbReference type="ARBA" id="ARBA00004418"/>
    </source>
</evidence>
<evidence type="ECO:0000313" key="7">
    <source>
        <dbReference type="EMBL" id="PTX49774.1"/>
    </source>
</evidence>
<dbReference type="OrthoDB" id="9803988at2"/>
<sequence>MKLKTLLLGAVAAAAVAPAAAFAERGSDGEVRIIYWQAPSIMNPFLSGGTKDVEAASLVIEPLARYDENGELVPWLVEEIPTVENGGVSEDLTSITWNITPGLTWSDGTPFTSEDVKFTYEYCSHPEGGCAQLTKFNGIESIDTPDETTVTVNYSSATPNPYGPFVGGESPVIQKAQFQDCLGAAASTCTDQNFYPIGTGPFVVDEFKPNDVISLSANENYRDPEKPAFATVNFKGGGDAAAAGRAVMETGEFDYAWNLQLAPDVIADMEEGGMGTPIAGFGPLLERIMLNHTNPDPNLGPDERSVIRPHPFLQDPAVYEAMSLAIDRPLLVEIGYGQAGKVGCNWVPAPEAFNSDTFDCSTQDIEGANAMLDEAGIVDTDGDGVREKDGVPLSILYQSSTNAVRQDFQALIKDWWEQIGMEVELRNVDSSVFFGGDPGSPDTFQKFYADVEMYANTFNGTDPQPYLGNMLCDKAPRPETQWQGENISRFCMEEYEELYQTLTETAGMEERARIGRELNDMAVGNGAMIPLVHRGRLSAKSNTLGGVVLNVWDSELWNAADWYRMEE</sequence>
<dbReference type="CDD" id="cd08513">
    <property type="entry name" value="PBP2_thermophilic_Hb8_like"/>
    <property type="match status" value="1"/>
</dbReference>
<dbReference type="Gene3D" id="3.10.105.10">
    <property type="entry name" value="Dipeptide-binding Protein, Domain 3"/>
    <property type="match status" value="1"/>
</dbReference>
<evidence type="ECO:0000313" key="8">
    <source>
        <dbReference type="Proteomes" id="UP000244069"/>
    </source>
</evidence>
<dbReference type="InterPro" id="IPR030678">
    <property type="entry name" value="Peptide/Ni-bd"/>
</dbReference>
<keyword evidence="8" id="KW-1185">Reference proteome</keyword>
<protein>
    <submittedName>
        <fullName evidence="7">Peptide/nickel transport system substrate-binding protein</fullName>
    </submittedName>
</protein>
<evidence type="ECO:0000256" key="3">
    <source>
        <dbReference type="ARBA" id="ARBA00022448"/>
    </source>
</evidence>
<proteinExistence type="inferred from homology"/>